<keyword evidence="5" id="KW-0255">Endonuclease</keyword>
<evidence type="ECO:0000259" key="10">
    <source>
        <dbReference type="PROSITE" id="PS50994"/>
    </source>
</evidence>
<dbReference type="InterPro" id="IPR036397">
    <property type="entry name" value="RNaseH_sf"/>
</dbReference>
<evidence type="ECO:0000256" key="7">
    <source>
        <dbReference type="ARBA" id="ARBA00022918"/>
    </source>
</evidence>
<name>A0AAV0WX65_9HEMI</name>
<evidence type="ECO:0000256" key="1">
    <source>
        <dbReference type="ARBA" id="ARBA00012493"/>
    </source>
</evidence>
<evidence type="ECO:0000313" key="12">
    <source>
        <dbReference type="Proteomes" id="UP001160148"/>
    </source>
</evidence>
<evidence type="ECO:0000256" key="8">
    <source>
        <dbReference type="SAM" id="MobiDB-lite"/>
    </source>
</evidence>
<evidence type="ECO:0000256" key="2">
    <source>
        <dbReference type="ARBA" id="ARBA00022679"/>
    </source>
</evidence>
<dbReference type="SUPFAM" id="SSF56672">
    <property type="entry name" value="DNA/RNA polymerases"/>
    <property type="match status" value="1"/>
</dbReference>
<dbReference type="GO" id="GO:0003964">
    <property type="term" value="F:RNA-directed DNA polymerase activity"/>
    <property type="evidence" value="ECO:0007669"/>
    <property type="project" value="UniProtKB-KW"/>
</dbReference>
<dbReference type="GO" id="GO:0015074">
    <property type="term" value="P:DNA integration"/>
    <property type="evidence" value="ECO:0007669"/>
    <property type="project" value="InterPro"/>
</dbReference>
<evidence type="ECO:0000256" key="6">
    <source>
        <dbReference type="ARBA" id="ARBA00022801"/>
    </source>
</evidence>
<evidence type="ECO:0000259" key="9">
    <source>
        <dbReference type="PROSITE" id="PS50878"/>
    </source>
</evidence>
<dbReference type="Gene3D" id="1.10.340.70">
    <property type="match status" value="1"/>
</dbReference>
<keyword evidence="3" id="KW-0548">Nucleotidyltransferase</keyword>
<dbReference type="InterPro" id="IPR043128">
    <property type="entry name" value="Rev_trsase/Diguanyl_cyclase"/>
</dbReference>
<feature type="region of interest" description="Disordered" evidence="8">
    <location>
        <begin position="187"/>
        <end position="221"/>
    </location>
</feature>
<feature type="domain" description="Integrase catalytic" evidence="10">
    <location>
        <begin position="1015"/>
        <end position="1126"/>
    </location>
</feature>
<proteinExistence type="predicted"/>
<protein>
    <recommendedName>
        <fullName evidence="1">RNA-directed DNA polymerase</fullName>
        <ecNumber evidence="1">2.7.7.49</ecNumber>
    </recommendedName>
</protein>
<dbReference type="InterPro" id="IPR041373">
    <property type="entry name" value="RT_RNaseH"/>
</dbReference>
<dbReference type="Gene3D" id="3.30.70.270">
    <property type="match status" value="2"/>
</dbReference>
<dbReference type="EMBL" id="CARXXK010000003">
    <property type="protein sequence ID" value="CAI6360283.1"/>
    <property type="molecule type" value="Genomic_DNA"/>
</dbReference>
<feature type="compositionally biased region" description="Basic and acidic residues" evidence="8">
    <location>
        <begin position="205"/>
        <end position="215"/>
    </location>
</feature>
<comment type="caution">
    <text evidence="11">The sequence shown here is derived from an EMBL/GenBank/DDBJ whole genome shotgun (WGS) entry which is preliminary data.</text>
</comment>
<dbReference type="Gene3D" id="3.10.10.10">
    <property type="entry name" value="HIV Type 1 Reverse Transcriptase, subunit A, domain 1"/>
    <property type="match status" value="1"/>
</dbReference>
<dbReference type="PANTHER" id="PTHR37984:SF8">
    <property type="entry name" value="CCHC-TYPE DOMAIN-CONTAINING PROTEIN"/>
    <property type="match status" value="1"/>
</dbReference>
<dbReference type="Gene3D" id="3.30.420.10">
    <property type="entry name" value="Ribonuclease H-like superfamily/Ribonuclease H"/>
    <property type="match status" value="1"/>
</dbReference>
<dbReference type="InterPro" id="IPR021109">
    <property type="entry name" value="Peptidase_aspartic_dom_sf"/>
</dbReference>
<dbReference type="SUPFAM" id="SSF53098">
    <property type="entry name" value="Ribonuclease H-like"/>
    <property type="match status" value="1"/>
</dbReference>
<dbReference type="InterPro" id="IPR043502">
    <property type="entry name" value="DNA/RNA_pol_sf"/>
</dbReference>
<sequence>MEFNKPEVLVLTGNISDNFKRFKHEILIYFLATETTKKSHEIQVARLLNLLGSDGNRLLETLPVEHQRVDEILEALEKYCIPRQNEIMENFQFFTRKQQEGEKFDQFYADLRKLAKICEFGQCEEKLLKTQIVLGITDKELQTRLLREDPTLNNVIKHCQLVEQAEIHRRIVQEESSNEINVVEQNSYRRNTEHKQNKKKATNTDWKKKEGELSRQKGNNNTCNKNVKKKQIINCNRCGRNHNLNECPAFGQECKGCGLLNHFEIKCRNKEKHLVNTMVTKENNLSLDTVEINEVNKSDRCWTNKLIIENIESEVKLDTGAQINVLPISFFKKLDKTAQKSNIVITAFGGFKINSVGKVKLWVQSRNIKHETEFEIVDYIGLPIISYNDCIKFKFNIPSEINVVKLEDKEKQEFIQRNSDVFEGLGNFPDKINIKLNKEAIPKACPPRRVPIKIYDRVKETLVRMEKLKIIKRAKEPCEWQSNMVTVEKPDKTLRICIDPRELNKFIIKERYQIPSLEELKPKLANKKFYTLLDLKDGYHQCELDQNSQKYCSFSTPFGTYQFLRLPFGLSSAPEKFQELIYKYFGHIKNVVVYFDDILISATNKAEHDEILNEVIQQARKLNIKFNPKKLQLCVTKVKFLGFIFDEKGVYPDQERIQSIQNLKEPTNKKELQSFLGMVNYLREFIPNMSEITGSLRSLLKKNIIWSWDTHCQNSFSKLKEILSALPTLSNFNSKIGNLEIQCDASQGALGCCLFQNKRPIHFASRSLTETETSYAQIEKEMLAITFACSKFHYLIYGQSSVKIFTDHKPLVSIMGKEIHKIPNNRLRRLLIKLMIYDLSVNYLPGKQMYVADYLSRNYVVTQSIVDVDLEDTVHIVNEIDIEFTNEKEKEFIQATDSDQDLNKINQFIKTGWPENIKNLEGELKHFSKIKNELLIENNLIYYGMRLVVPKLLRQYIIKKLHETHLGVVKTIEKAKTVFYWPGMSSNIQNYITACVVCLKFSRSKVKEPLLSHSIPDFPFLKIGIDIAEVGGRNYLIVMDYYSRWLEILKLKQKTSTAVIKKLKKVFSRFGIPEVIIADNNPCGSLEFKKFASAWGFTIINSSPNYPKSNGLAEKAVGIAKMLIRKSTHEKQDLELYLLNYRNAPITGLQCTPAQLLQSREVRSKMNVVHRKKLFKPVIQNCVEKMRDSKRKQALYYNRGANKNISCFEEGEKVYMQDKCTKNWHEGKIIKKLKEPRSYLVKDRNGRMLRRNTSFLKKIGIRKQIRVEGEREEYGKLSNEEHYNKICNQAYQKEDRTRIGRKVVKPKKLDL</sequence>
<evidence type="ECO:0000256" key="3">
    <source>
        <dbReference type="ARBA" id="ARBA00022695"/>
    </source>
</evidence>
<accession>A0AAV0WX65</accession>
<dbReference type="InterPro" id="IPR012337">
    <property type="entry name" value="RNaseH-like_sf"/>
</dbReference>
<keyword evidence="12" id="KW-1185">Reference proteome</keyword>
<keyword evidence="2" id="KW-0808">Transferase</keyword>
<evidence type="ECO:0000256" key="5">
    <source>
        <dbReference type="ARBA" id="ARBA00022759"/>
    </source>
</evidence>
<evidence type="ECO:0000256" key="4">
    <source>
        <dbReference type="ARBA" id="ARBA00022722"/>
    </source>
</evidence>
<dbReference type="GO" id="GO:0004519">
    <property type="term" value="F:endonuclease activity"/>
    <property type="evidence" value="ECO:0007669"/>
    <property type="project" value="UniProtKB-KW"/>
</dbReference>
<dbReference type="FunFam" id="3.30.70.270:FF:000023">
    <property type="entry name" value="Pol"/>
    <property type="match status" value="1"/>
</dbReference>
<dbReference type="CDD" id="cd01647">
    <property type="entry name" value="RT_LTR"/>
    <property type="match status" value="1"/>
</dbReference>
<feature type="domain" description="Reverse transcriptase" evidence="9">
    <location>
        <begin position="468"/>
        <end position="645"/>
    </location>
</feature>
<dbReference type="FunFam" id="1.10.340.70:FF:000004">
    <property type="entry name" value="Retrovirus-related Pol polyprotein from transposon 297-like Protein"/>
    <property type="match status" value="1"/>
</dbReference>
<dbReference type="GO" id="GO:0042575">
    <property type="term" value="C:DNA polymerase complex"/>
    <property type="evidence" value="ECO:0007669"/>
    <property type="project" value="UniProtKB-ARBA"/>
</dbReference>
<evidence type="ECO:0000313" key="11">
    <source>
        <dbReference type="EMBL" id="CAI6360283.1"/>
    </source>
</evidence>
<dbReference type="InterPro" id="IPR001584">
    <property type="entry name" value="Integrase_cat-core"/>
</dbReference>
<organism evidence="11 12">
    <name type="scientific">Macrosiphum euphorbiae</name>
    <name type="common">potato aphid</name>
    <dbReference type="NCBI Taxonomy" id="13131"/>
    <lineage>
        <taxon>Eukaryota</taxon>
        <taxon>Metazoa</taxon>
        <taxon>Ecdysozoa</taxon>
        <taxon>Arthropoda</taxon>
        <taxon>Hexapoda</taxon>
        <taxon>Insecta</taxon>
        <taxon>Pterygota</taxon>
        <taxon>Neoptera</taxon>
        <taxon>Paraneoptera</taxon>
        <taxon>Hemiptera</taxon>
        <taxon>Sternorrhyncha</taxon>
        <taxon>Aphidomorpha</taxon>
        <taxon>Aphidoidea</taxon>
        <taxon>Aphididae</taxon>
        <taxon>Macrosiphini</taxon>
        <taxon>Macrosiphum</taxon>
    </lineage>
</organism>
<dbReference type="Pfam" id="PF17917">
    <property type="entry name" value="RT_RNaseH"/>
    <property type="match status" value="1"/>
</dbReference>
<keyword evidence="7" id="KW-0695">RNA-directed DNA polymerase</keyword>
<dbReference type="InterPro" id="IPR050951">
    <property type="entry name" value="Retrovirus_Pol_polyprotein"/>
</dbReference>
<dbReference type="Pfam" id="PF00078">
    <property type="entry name" value="RVT_1"/>
    <property type="match status" value="1"/>
</dbReference>
<keyword evidence="6" id="KW-0378">Hydrolase</keyword>
<dbReference type="EC" id="2.7.7.49" evidence="1"/>
<dbReference type="SUPFAM" id="SSF50630">
    <property type="entry name" value="Acid proteases"/>
    <property type="match status" value="1"/>
</dbReference>
<dbReference type="InterPro" id="IPR041588">
    <property type="entry name" value="Integrase_H2C2"/>
</dbReference>
<dbReference type="Pfam" id="PF17921">
    <property type="entry name" value="Integrase_H2C2"/>
    <property type="match status" value="1"/>
</dbReference>
<dbReference type="GO" id="GO:0003676">
    <property type="term" value="F:nucleic acid binding"/>
    <property type="evidence" value="ECO:0007669"/>
    <property type="project" value="InterPro"/>
</dbReference>
<dbReference type="PROSITE" id="PS50878">
    <property type="entry name" value="RT_POL"/>
    <property type="match status" value="1"/>
</dbReference>
<dbReference type="PANTHER" id="PTHR37984">
    <property type="entry name" value="PROTEIN CBG26694"/>
    <property type="match status" value="1"/>
</dbReference>
<dbReference type="InterPro" id="IPR000477">
    <property type="entry name" value="RT_dom"/>
</dbReference>
<dbReference type="Proteomes" id="UP001160148">
    <property type="component" value="Unassembled WGS sequence"/>
</dbReference>
<dbReference type="GO" id="GO:0016787">
    <property type="term" value="F:hydrolase activity"/>
    <property type="evidence" value="ECO:0007669"/>
    <property type="project" value="UniProtKB-KW"/>
</dbReference>
<keyword evidence="4" id="KW-0540">Nuclease</keyword>
<dbReference type="CDD" id="cd09274">
    <property type="entry name" value="RNase_HI_RT_Ty3"/>
    <property type="match status" value="1"/>
</dbReference>
<reference evidence="11 12" key="1">
    <citation type="submission" date="2023-01" db="EMBL/GenBank/DDBJ databases">
        <authorList>
            <person name="Whitehead M."/>
        </authorList>
    </citation>
    <scope>NUCLEOTIDE SEQUENCE [LARGE SCALE GENOMIC DNA]</scope>
</reference>
<gene>
    <name evidence="11" type="ORF">MEUPH1_LOCUS15602</name>
</gene>
<dbReference type="PROSITE" id="PS50994">
    <property type="entry name" value="INTEGRASE"/>
    <property type="match status" value="1"/>
</dbReference>
<dbReference type="FunFam" id="3.30.420.10:FF:000063">
    <property type="entry name" value="Retrovirus-related Pol polyprotein from transposon 297-like Protein"/>
    <property type="match status" value="1"/>
</dbReference>